<dbReference type="Gene3D" id="3.40.50.300">
    <property type="entry name" value="P-loop containing nucleotide triphosphate hydrolases"/>
    <property type="match status" value="4"/>
</dbReference>
<evidence type="ECO:0000256" key="9">
    <source>
        <dbReference type="PROSITE-ProRule" id="PRU00560"/>
    </source>
</evidence>
<keyword evidence="1 9" id="KW-0547">Nucleotide-binding</keyword>
<comment type="catalytic activity">
    <reaction evidence="8">
        <text>ATP + H2O = ADP + phosphate + H(+)</text>
        <dbReference type="Rhea" id="RHEA:13065"/>
        <dbReference type="ChEBI" id="CHEBI:15377"/>
        <dbReference type="ChEBI" id="CHEBI:15378"/>
        <dbReference type="ChEBI" id="CHEBI:30616"/>
        <dbReference type="ChEBI" id="CHEBI:43474"/>
        <dbReference type="ChEBI" id="CHEBI:456216"/>
        <dbReference type="EC" id="5.6.2.4"/>
    </reaction>
</comment>
<dbReference type="Pfam" id="PF00580">
    <property type="entry name" value="UvrD-helicase"/>
    <property type="match status" value="2"/>
</dbReference>
<dbReference type="SUPFAM" id="SSF52540">
    <property type="entry name" value="P-loop containing nucleoside triphosphate hydrolases"/>
    <property type="match status" value="1"/>
</dbReference>
<evidence type="ECO:0000256" key="1">
    <source>
        <dbReference type="ARBA" id="ARBA00022741"/>
    </source>
</evidence>
<dbReference type="GO" id="GO:0004386">
    <property type="term" value="F:helicase activity"/>
    <property type="evidence" value="ECO:0007669"/>
    <property type="project" value="UniProtKB-KW"/>
</dbReference>
<keyword evidence="3 9" id="KW-0347">Helicase</keyword>
<dbReference type="PANTHER" id="PTHR11070:SF67">
    <property type="entry name" value="DNA 3'-5' HELICASE"/>
    <property type="match status" value="1"/>
</dbReference>
<gene>
    <name evidence="12" type="ORF">IB285_14900</name>
</gene>
<accession>A0ABR8KS07</accession>
<evidence type="ECO:0000256" key="6">
    <source>
        <dbReference type="ARBA" id="ARBA00034617"/>
    </source>
</evidence>
<dbReference type="PANTHER" id="PTHR11070">
    <property type="entry name" value="UVRD / RECB / PCRA DNA HELICASE FAMILY MEMBER"/>
    <property type="match status" value="1"/>
</dbReference>
<dbReference type="Pfam" id="PF13361">
    <property type="entry name" value="UvrD_C"/>
    <property type="match status" value="1"/>
</dbReference>
<evidence type="ECO:0000256" key="3">
    <source>
        <dbReference type="ARBA" id="ARBA00022806"/>
    </source>
</evidence>
<reference evidence="12 13" key="1">
    <citation type="submission" date="2020-09" db="EMBL/GenBank/DDBJ databases">
        <authorList>
            <person name="Yoon J.-W."/>
        </authorList>
    </citation>
    <scope>NUCLEOTIDE SEQUENCE [LARGE SCALE GENOMIC DNA]</scope>
    <source>
        <strain evidence="12 13">KMU-140</strain>
    </source>
</reference>
<dbReference type="PROSITE" id="PS51217">
    <property type="entry name" value="UVRD_HELICASE_CTER"/>
    <property type="match status" value="1"/>
</dbReference>
<dbReference type="PROSITE" id="PS51198">
    <property type="entry name" value="UVRD_HELICASE_ATP_BIND"/>
    <property type="match status" value="1"/>
</dbReference>
<dbReference type="InterPro" id="IPR014016">
    <property type="entry name" value="UvrD-like_ATP-bd"/>
</dbReference>
<evidence type="ECO:0000256" key="2">
    <source>
        <dbReference type="ARBA" id="ARBA00022801"/>
    </source>
</evidence>
<dbReference type="InterPro" id="IPR014017">
    <property type="entry name" value="DNA_helicase_UvrD-like_C"/>
</dbReference>
<feature type="domain" description="UvrD-like helicase ATP-binding" evidence="10">
    <location>
        <begin position="27"/>
        <end position="308"/>
    </location>
</feature>
<name>A0ABR8KS07_9SPHN</name>
<dbReference type="CDD" id="cd17932">
    <property type="entry name" value="DEXQc_UvrD"/>
    <property type="match status" value="1"/>
</dbReference>
<dbReference type="Proteomes" id="UP000635384">
    <property type="component" value="Unassembled WGS sequence"/>
</dbReference>
<dbReference type="InterPro" id="IPR000212">
    <property type="entry name" value="DNA_helicase_UvrD/REP"/>
</dbReference>
<evidence type="ECO:0000313" key="12">
    <source>
        <dbReference type="EMBL" id="MBD2843548.1"/>
    </source>
</evidence>
<evidence type="ECO:0000256" key="5">
    <source>
        <dbReference type="ARBA" id="ARBA00023235"/>
    </source>
</evidence>
<dbReference type="RefSeq" id="WP_190788901.1">
    <property type="nucleotide sequence ID" value="NZ_JACXLC010000001.1"/>
</dbReference>
<proteinExistence type="predicted"/>
<evidence type="ECO:0000259" key="11">
    <source>
        <dbReference type="PROSITE" id="PS51217"/>
    </source>
</evidence>
<dbReference type="InterPro" id="IPR027417">
    <property type="entry name" value="P-loop_NTPase"/>
</dbReference>
<keyword evidence="2 9" id="KW-0378">Hydrolase</keyword>
<evidence type="ECO:0000259" key="10">
    <source>
        <dbReference type="PROSITE" id="PS51198"/>
    </source>
</evidence>
<keyword evidence="4 9" id="KW-0067">ATP-binding</keyword>
<keyword evidence="13" id="KW-1185">Reference proteome</keyword>
<feature type="binding site" evidence="9">
    <location>
        <begin position="48"/>
        <end position="55"/>
    </location>
    <ligand>
        <name>ATP</name>
        <dbReference type="ChEBI" id="CHEBI:30616"/>
    </ligand>
</feature>
<evidence type="ECO:0000313" key="13">
    <source>
        <dbReference type="Proteomes" id="UP000635384"/>
    </source>
</evidence>
<sequence length="641" mass="72887">MDRNRTIWTGCFEMAFVDPGEWQPTDGINLEDAAERVVKSQTNKSVIAGPGAGKTELLAQRAVFLLQTGLCKPPQRILAISFKKDAAKTLKDRVSSRCPAEQASRFDSFTFDAFAKSLLDRFLALAPDWCRPPRDYGIYFPNRDEWLDFLNGLEPPAELGGKAAAQALRLNRIENWGPLPLEFGAPADMKAWVAAEWWEHCLSMPQARITFSMINRLADAILTHNPGVSMALRFTYSHVFLDEFQDTTKPQYRLTGRAFHGSNAVMTAVGDTKQRIMTWAGAESEIFDWFEEHFDAERELLQMNHRSNARIVQIINDLVTEIEPDAVQTICARADDDVPDDASEFWVFDTDDEESAKIADFIEDEIANGRRPDDFALLVRVRANDAEDRLQPFFVERDIRLRNEARSIAGTAIQELLADEVVNLVLGFIRLALGVRGQEIYRPVQEIIGAILGTDFESPRDVKRLDERNRQIVMFVKQHTDTPPADTDMEALVNGVIEAIEERPLRRVFRQYEDDRYFRQLLTSLSEFMTECAAEADDWETLINAVEGKGQVRLMTVHKSKGLEYHTVIFVGLHQEAFWSYQRNQEEETNAFFVALSRARERVYFTQSRESGATARIKRLIELLESADVPVVEFAEGGDPS</sequence>
<protein>
    <recommendedName>
        <fullName evidence="7">DNA 3'-5' helicase</fullName>
        <ecNumber evidence="7">5.6.2.4</ecNumber>
    </recommendedName>
</protein>
<dbReference type="EMBL" id="JACXLC010000001">
    <property type="protein sequence ID" value="MBD2843548.1"/>
    <property type="molecule type" value="Genomic_DNA"/>
</dbReference>
<comment type="caution">
    <text evidence="12">The sequence shown here is derived from an EMBL/GenBank/DDBJ whole genome shotgun (WGS) entry which is preliminary data.</text>
</comment>
<evidence type="ECO:0000256" key="4">
    <source>
        <dbReference type="ARBA" id="ARBA00022840"/>
    </source>
</evidence>
<organism evidence="12 13">
    <name type="scientific">Erythrobacter rubeus</name>
    <dbReference type="NCBI Taxonomy" id="2760803"/>
    <lineage>
        <taxon>Bacteria</taxon>
        <taxon>Pseudomonadati</taxon>
        <taxon>Pseudomonadota</taxon>
        <taxon>Alphaproteobacteria</taxon>
        <taxon>Sphingomonadales</taxon>
        <taxon>Erythrobacteraceae</taxon>
        <taxon>Erythrobacter/Porphyrobacter group</taxon>
        <taxon>Erythrobacter</taxon>
    </lineage>
</organism>
<dbReference type="EC" id="5.6.2.4" evidence="7"/>
<feature type="domain" description="UvrD-like helicase C-terminal" evidence="11">
    <location>
        <begin position="309"/>
        <end position="562"/>
    </location>
</feature>
<keyword evidence="5" id="KW-0413">Isomerase</keyword>
<comment type="catalytic activity">
    <reaction evidence="6">
        <text>Couples ATP hydrolysis with the unwinding of duplex DNA by translocating in the 3'-5' direction.</text>
        <dbReference type="EC" id="5.6.2.4"/>
    </reaction>
</comment>
<evidence type="ECO:0000256" key="7">
    <source>
        <dbReference type="ARBA" id="ARBA00034808"/>
    </source>
</evidence>
<evidence type="ECO:0000256" key="8">
    <source>
        <dbReference type="ARBA" id="ARBA00048988"/>
    </source>
</evidence>